<dbReference type="EMBL" id="JAWXYG010000013">
    <property type="protein sequence ID" value="KAK4255945.1"/>
    <property type="molecule type" value="Genomic_DNA"/>
</dbReference>
<comment type="caution">
    <text evidence="6">The sequence shown here is derived from an EMBL/GenBank/DDBJ whole genome shotgun (WGS) entry which is preliminary data.</text>
</comment>
<evidence type="ECO:0000313" key="7">
    <source>
        <dbReference type="Proteomes" id="UP001293593"/>
    </source>
</evidence>
<keyword evidence="7" id="KW-1185">Reference proteome</keyword>
<keyword evidence="1" id="KW-0808">Transferase</keyword>
<dbReference type="GO" id="GO:0005524">
    <property type="term" value="F:ATP binding"/>
    <property type="evidence" value="ECO:0007669"/>
    <property type="project" value="UniProtKB-KW"/>
</dbReference>
<evidence type="ECO:0000256" key="4">
    <source>
        <dbReference type="ARBA" id="ARBA00022840"/>
    </source>
</evidence>
<dbReference type="GO" id="GO:0016301">
    <property type="term" value="F:kinase activity"/>
    <property type="evidence" value="ECO:0007669"/>
    <property type="project" value="UniProtKB-KW"/>
</dbReference>
<keyword evidence="4" id="KW-0067">ATP-binding</keyword>
<name>A0AAE1IRX6_9FABA</name>
<proteinExistence type="predicted"/>
<evidence type="ECO:0000313" key="6">
    <source>
        <dbReference type="EMBL" id="KAK4255945.1"/>
    </source>
</evidence>
<protein>
    <submittedName>
        <fullName evidence="6">Uncharacterized protein</fullName>
    </submittedName>
</protein>
<dbReference type="PANTHER" id="PTHR47973">
    <property type="entry name" value="CYSTEINE-RICH RECEPTOR-LIKE PROTEIN KINASE 3"/>
    <property type="match status" value="1"/>
</dbReference>
<feature type="compositionally biased region" description="Basic and acidic residues" evidence="5">
    <location>
        <begin position="73"/>
        <end position="90"/>
    </location>
</feature>
<keyword evidence="3" id="KW-0418">Kinase</keyword>
<feature type="region of interest" description="Disordered" evidence="5">
    <location>
        <begin position="73"/>
        <end position="102"/>
    </location>
</feature>
<evidence type="ECO:0000256" key="5">
    <source>
        <dbReference type="SAM" id="MobiDB-lite"/>
    </source>
</evidence>
<evidence type="ECO:0000256" key="1">
    <source>
        <dbReference type="ARBA" id="ARBA00022679"/>
    </source>
</evidence>
<dbReference type="InterPro" id="IPR052059">
    <property type="entry name" value="CR_Ser/Thr_kinase"/>
</dbReference>
<dbReference type="Gene3D" id="1.10.510.10">
    <property type="entry name" value="Transferase(Phosphotransferase) domain 1"/>
    <property type="match status" value="1"/>
</dbReference>
<keyword evidence="2" id="KW-0547">Nucleotide-binding</keyword>
<dbReference type="Proteomes" id="UP001293593">
    <property type="component" value="Unassembled WGS sequence"/>
</dbReference>
<accession>A0AAE1IRX6</accession>
<dbReference type="AlphaFoldDB" id="A0AAE1IRX6"/>
<evidence type="ECO:0000256" key="3">
    <source>
        <dbReference type="ARBA" id="ARBA00022777"/>
    </source>
</evidence>
<reference evidence="6" key="1">
    <citation type="submission" date="2023-10" db="EMBL/GenBank/DDBJ databases">
        <title>Chromosome-level genome of the transformable northern wattle, Acacia crassicarpa.</title>
        <authorList>
            <person name="Massaro I."/>
            <person name="Sinha N.R."/>
            <person name="Poethig S."/>
            <person name="Leichty A.R."/>
        </authorList>
    </citation>
    <scope>NUCLEOTIDE SEQUENCE</scope>
    <source>
        <strain evidence="6">Acra3RX</strain>
        <tissue evidence="6">Leaf</tissue>
    </source>
</reference>
<evidence type="ECO:0000256" key="2">
    <source>
        <dbReference type="ARBA" id="ARBA00022741"/>
    </source>
</evidence>
<organism evidence="6 7">
    <name type="scientific">Acacia crassicarpa</name>
    <name type="common">northern wattle</name>
    <dbReference type="NCBI Taxonomy" id="499986"/>
    <lineage>
        <taxon>Eukaryota</taxon>
        <taxon>Viridiplantae</taxon>
        <taxon>Streptophyta</taxon>
        <taxon>Embryophyta</taxon>
        <taxon>Tracheophyta</taxon>
        <taxon>Spermatophyta</taxon>
        <taxon>Magnoliopsida</taxon>
        <taxon>eudicotyledons</taxon>
        <taxon>Gunneridae</taxon>
        <taxon>Pentapetalae</taxon>
        <taxon>rosids</taxon>
        <taxon>fabids</taxon>
        <taxon>Fabales</taxon>
        <taxon>Fabaceae</taxon>
        <taxon>Caesalpinioideae</taxon>
        <taxon>mimosoid clade</taxon>
        <taxon>Acacieae</taxon>
        <taxon>Acacia</taxon>
    </lineage>
</organism>
<gene>
    <name evidence="6" type="ORF">QN277_008870</name>
</gene>
<sequence>MELVDSRLGSEFGREEVMVVINVALLCVNPSSSLRPAMSSVLSMLEGRTVVPKFVSDQSEEASNMKLEAMRQYSREVEENKTNDETETHSKSLLGISTSSSTSARDLYPVRLDSSYLEKENLKTG</sequence>
<feature type="compositionally biased region" description="Low complexity" evidence="5">
    <location>
        <begin position="91"/>
        <end position="102"/>
    </location>
</feature>